<dbReference type="GO" id="GO:0006302">
    <property type="term" value="P:double-strand break repair"/>
    <property type="evidence" value="ECO:0007669"/>
    <property type="project" value="TreeGrafter"/>
</dbReference>
<keyword evidence="4" id="KW-1185">Reference proteome</keyword>
<dbReference type="STRING" id="2094558.A0A314Y2V9"/>
<dbReference type="Pfam" id="PF10382">
    <property type="entry name" value="ZGRF1-like_N"/>
    <property type="match status" value="4"/>
</dbReference>
<feature type="compositionally biased region" description="Basic and acidic residues" evidence="1">
    <location>
        <begin position="671"/>
        <end position="680"/>
    </location>
</feature>
<feature type="compositionally biased region" description="Polar residues" evidence="1">
    <location>
        <begin position="585"/>
        <end position="603"/>
    </location>
</feature>
<feature type="domain" description="5'-3' DNA helicase ZGRF1-like N-terminal" evidence="2">
    <location>
        <begin position="404"/>
        <end position="488"/>
    </location>
</feature>
<protein>
    <recommendedName>
        <fullName evidence="2">5'-3' DNA helicase ZGRF1-like N-terminal domain-containing protein</fullName>
    </recommendedName>
</protein>
<name>A0A314Y2V9_PRUYE</name>
<dbReference type="OrthoDB" id="6513042at2759"/>
<comment type="caution">
    <text evidence="3">The sequence shown here is derived from an EMBL/GenBank/DDBJ whole genome shotgun (WGS) entry which is preliminary data.</text>
</comment>
<dbReference type="InterPro" id="IPR052800">
    <property type="entry name" value="DNA_Repair_Helicase_ZGRF1"/>
</dbReference>
<dbReference type="GO" id="GO:0035861">
    <property type="term" value="C:site of double-strand break"/>
    <property type="evidence" value="ECO:0007669"/>
    <property type="project" value="TreeGrafter"/>
</dbReference>
<gene>
    <name evidence="3" type="ORF">Pyn_02759</name>
</gene>
<dbReference type="PANTHER" id="PTHR28535">
    <property type="entry name" value="ZINC FINGER GRF-TYPE CONTAINING 1"/>
    <property type="match status" value="1"/>
</dbReference>
<evidence type="ECO:0000313" key="4">
    <source>
        <dbReference type="Proteomes" id="UP000250321"/>
    </source>
</evidence>
<dbReference type="Proteomes" id="UP000250321">
    <property type="component" value="Unassembled WGS sequence"/>
</dbReference>
<evidence type="ECO:0000256" key="1">
    <source>
        <dbReference type="SAM" id="MobiDB-lite"/>
    </source>
</evidence>
<feature type="domain" description="5'-3' DNA helicase ZGRF1-like N-terminal" evidence="2">
    <location>
        <begin position="150"/>
        <end position="253"/>
    </location>
</feature>
<evidence type="ECO:0000259" key="2">
    <source>
        <dbReference type="Pfam" id="PF10382"/>
    </source>
</evidence>
<sequence length="698" mass="78659">MAEVKRWSVTYTKHMKQKRKVYQDGFLELNTSINKVLLYDDCEKLLECRLLKKDEEVSSGETLTFNAFLVDVNEADSAEGDRKPVPGFNSQAKDMKFNEKRAKPFVNTRNKPQPNLSPSQKIIREFKNRELHKYGAAQSSPETMKTSKAEWQVLYTTQLTQKAKKYHDGFLQLAISGSYGKQVDLSYYPSVLICNLKFSYKSLGHSSLMEIILLDESRNHLDSRFLKKDEVLASGESIGFSAHLVEIGECEEDNKPGKNLHFKENKHNVVREAGVKHEQSNGVITDKAAEKEWKALYTTQLTQKAKKYHDGFLKLAMCGSQRRQALLFDATRKLLDSKFLKKDEDIRSGESFTFDAHLVDIGEPEGNHEASVDLKFRGKDDCYVRETRKLGGGDDCVIVNNFEVKEWHALYTTQITQKAKKYHGGILRLDFSGSYRKKVVYVYLELPVSLLSEDKTMLSSKYISLSEDIRTGCMFELPKYLVEVGRLYTSSGGEGKPHNKDYLRKASESNLSISSVEETRSSGAVHTNKPLRDANQILSILQRPMAQERIVSGHADNSTARPIASTKESQVSDAIIVNFSEDGRTSQPHRSVESIEQSENMDTGNPPDPMSFKGKFYQNSISSGSGSQVADGIDMRNSDQFCPGHVKADTRQHDTAYTSDKSNLSSCVSHDAADEKRSSSEEPTCEQIEECPSFDLGF</sequence>
<reference evidence="3 4" key="1">
    <citation type="submission" date="2018-02" db="EMBL/GenBank/DDBJ databases">
        <title>Draft genome of wild Prunus yedoensis var. nudiflora.</title>
        <authorList>
            <person name="Baek S."/>
            <person name="Kim J.-H."/>
            <person name="Choi K."/>
            <person name="Kim G.-B."/>
            <person name="Cho A."/>
            <person name="Jang H."/>
            <person name="Shin C.-H."/>
            <person name="Yu H.-J."/>
            <person name="Mun J.-H."/>
        </authorList>
    </citation>
    <scope>NUCLEOTIDE SEQUENCE [LARGE SCALE GENOMIC DNA]</scope>
    <source>
        <strain evidence="4">cv. Jeju island</strain>
        <tissue evidence="3">Leaf</tissue>
    </source>
</reference>
<dbReference type="EMBL" id="PJQY01001781">
    <property type="protein sequence ID" value="PQP99719.1"/>
    <property type="molecule type" value="Genomic_DNA"/>
</dbReference>
<organism evidence="3 4">
    <name type="scientific">Prunus yedoensis var. nudiflora</name>
    <dbReference type="NCBI Taxonomy" id="2094558"/>
    <lineage>
        <taxon>Eukaryota</taxon>
        <taxon>Viridiplantae</taxon>
        <taxon>Streptophyta</taxon>
        <taxon>Embryophyta</taxon>
        <taxon>Tracheophyta</taxon>
        <taxon>Spermatophyta</taxon>
        <taxon>Magnoliopsida</taxon>
        <taxon>eudicotyledons</taxon>
        <taxon>Gunneridae</taxon>
        <taxon>Pentapetalae</taxon>
        <taxon>rosids</taxon>
        <taxon>fabids</taxon>
        <taxon>Rosales</taxon>
        <taxon>Rosaceae</taxon>
        <taxon>Amygdaloideae</taxon>
        <taxon>Amygdaleae</taxon>
        <taxon>Prunus</taxon>
    </lineage>
</organism>
<feature type="region of interest" description="Disordered" evidence="1">
    <location>
        <begin position="580"/>
        <end position="698"/>
    </location>
</feature>
<dbReference type="GO" id="GO:0005634">
    <property type="term" value="C:nucleus"/>
    <property type="evidence" value="ECO:0007669"/>
    <property type="project" value="TreeGrafter"/>
</dbReference>
<accession>A0A314Y2V9</accession>
<dbReference type="PANTHER" id="PTHR28535:SF1">
    <property type="entry name" value="PROTEIN ZGRF1"/>
    <property type="match status" value="1"/>
</dbReference>
<feature type="domain" description="5'-3' DNA helicase ZGRF1-like N-terminal" evidence="2">
    <location>
        <begin position="291"/>
        <end position="370"/>
    </location>
</feature>
<dbReference type="InterPro" id="IPR018838">
    <property type="entry name" value="ZGRF1-like_N"/>
</dbReference>
<feature type="compositionally biased region" description="Polar residues" evidence="1">
    <location>
        <begin position="655"/>
        <end position="668"/>
    </location>
</feature>
<feature type="domain" description="5'-3' DNA helicase ZGRF1-like N-terminal" evidence="2">
    <location>
        <begin position="4"/>
        <end position="77"/>
    </location>
</feature>
<dbReference type="AlphaFoldDB" id="A0A314Y2V9"/>
<proteinExistence type="predicted"/>
<evidence type="ECO:0000313" key="3">
    <source>
        <dbReference type="EMBL" id="PQP99719.1"/>
    </source>
</evidence>
<feature type="compositionally biased region" description="Polar residues" evidence="1">
    <location>
        <begin position="617"/>
        <end position="628"/>
    </location>
</feature>